<accession>A0A199V9I6</accession>
<dbReference type="EMBL" id="LSRQ01002595">
    <property type="protein sequence ID" value="OAY73767.1"/>
    <property type="molecule type" value="Genomic_DNA"/>
</dbReference>
<comment type="caution">
    <text evidence="1">The sequence shown here is derived from an EMBL/GenBank/DDBJ whole genome shotgun (WGS) entry which is preliminary data.</text>
</comment>
<proteinExistence type="predicted"/>
<dbReference type="Proteomes" id="UP000092600">
    <property type="component" value="Unassembled WGS sequence"/>
</dbReference>
<name>A0A199V9I6_ANACO</name>
<organism evidence="1 2">
    <name type="scientific">Ananas comosus</name>
    <name type="common">Pineapple</name>
    <name type="synonym">Ananas ananas</name>
    <dbReference type="NCBI Taxonomy" id="4615"/>
    <lineage>
        <taxon>Eukaryota</taxon>
        <taxon>Viridiplantae</taxon>
        <taxon>Streptophyta</taxon>
        <taxon>Embryophyta</taxon>
        <taxon>Tracheophyta</taxon>
        <taxon>Spermatophyta</taxon>
        <taxon>Magnoliopsida</taxon>
        <taxon>Liliopsida</taxon>
        <taxon>Poales</taxon>
        <taxon>Bromeliaceae</taxon>
        <taxon>Bromelioideae</taxon>
        <taxon>Ananas</taxon>
    </lineage>
</organism>
<protein>
    <submittedName>
        <fullName evidence="1">Uncharacterized protein</fullName>
    </submittedName>
</protein>
<evidence type="ECO:0000313" key="1">
    <source>
        <dbReference type="EMBL" id="OAY73767.1"/>
    </source>
</evidence>
<sequence length="79" mass="8708">MILLLHETPLATEQFPRQLGGGGMSESPNEGCVGWIPVSGIPITTPWPKLASAHVAPLRWVRPMNWGVYVVRSGWTWGE</sequence>
<gene>
    <name evidence="1" type="ORF">ACMD2_22076</name>
</gene>
<reference evidence="1 2" key="1">
    <citation type="journal article" date="2016" name="DNA Res.">
        <title>The draft genome of MD-2 pineapple using hybrid error correction of long reads.</title>
        <authorList>
            <person name="Redwan R.M."/>
            <person name="Saidin A."/>
            <person name="Kumar S.V."/>
        </authorList>
    </citation>
    <scope>NUCLEOTIDE SEQUENCE [LARGE SCALE GENOMIC DNA]</scope>
    <source>
        <strain evidence="2">cv. MD2</strain>
        <tissue evidence="1">Leaf</tissue>
    </source>
</reference>
<dbReference type="AlphaFoldDB" id="A0A199V9I6"/>
<evidence type="ECO:0000313" key="2">
    <source>
        <dbReference type="Proteomes" id="UP000092600"/>
    </source>
</evidence>